<keyword evidence="11" id="KW-0560">Oxidoreductase</keyword>
<sequence length="474" mass="52695">MGMGGQSYFKVLIVCFVALIASTNAQLQLGFYAESCPKAEKIIADFVHEHIHNAPSLAAALIRMHFHDCFVRGCDASVLLNSTTNQAEKDAPPNLTVRGFDFIDRIKSLVEAECPGVVSCADIIALAARDSIVHTGGPYWKVPTGRRDGVISNKTEATNNIPAPFSNFTTLQTLFANQGLDLKDLVVLSGAHTIGISLCTSFSNRLYNFTGKGDQDPSLDSEYATNLKTFKCKNINDNTTIVEMDPGSRKTFDLGYYRQVVKRRGLFESDAALLTNSVTRSLVNQFLQGSLDTFYAEFAKSIEKMSQIKVKTGTQGEIRKHCAFIRYSNFNHVSLLLFDHGDNFEKSWWWWRAICGLGSLHDVSDDWFQSSIAQIVGNDGDIDFRNETWIGEDSFNTLFPRLYYCVVNLDKLKVVELYDGVSNVWNLQWRRPLLSTSNMQADQGECWSRVHNGYNNGGVSGGGDGRSSNGGDDR</sequence>
<dbReference type="GO" id="GO:0020037">
    <property type="term" value="F:heme binding"/>
    <property type="evidence" value="ECO:0007669"/>
    <property type="project" value="InterPro"/>
</dbReference>
<evidence type="ECO:0000256" key="5">
    <source>
        <dbReference type="ARBA" id="ARBA00022525"/>
    </source>
</evidence>
<feature type="binding site" evidence="18">
    <location>
        <position position="193"/>
    </location>
    <ligand>
        <name>Ca(2+)</name>
        <dbReference type="ChEBI" id="CHEBI:29108"/>
        <label>2</label>
    </ligand>
</feature>
<dbReference type="AlphaFoldDB" id="A0AAN9I5I4"/>
<feature type="disulfide bond" evidence="20">
    <location>
        <begin position="120"/>
        <end position="322"/>
    </location>
</feature>
<dbReference type="EMBL" id="JAYWIO010000005">
    <property type="protein sequence ID" value="KAK7261071.1"/>
    <property type="molecule type" value="Genomic_DNA"/>
</dbReference>
<feature type="binding site" evidence="18">
    <location>
        <position position="77"/>
    </location>
    <ligand>
        <name>Ca(2+)</name>
        <dbReference type="ChEBI" id="CHEBI:29108"/>
        <label>1</label>
    </ligand>
</feature>
<feature type="binding site" evidence="18">
    <location>
        <position position="88"/>
    </location>
    <ligand>
        <name>Ca(2+)</name>
        <dbReference type="ChEBI" id="CHEBI:29108"/>
        <label>1</label>
    </ligand>
</feature>
<dbReference type="Proteomes" id="UP001372338">
    <property type="component" value="Unassembled WGS sequence"/>
</dbReference>
<dbReference type="GO" id="GO:0006979">
    <property type="term" value="P:response to oxidative stress"/>
    <property type="evidence" value="ECO:0007669"/>
    <property type="project" value="InterPro"/>
</dbReference>
<reference evidence="23 24" key="1">
    <citation type="submission" date="2024-01" db="EMBL/GenBank/DDBJ databases">
        <title>The genomes of 5 underutilized Papilionoideae crops provide insights into root nodulation and disease resistanc.</title>
        <authorList>
            <person name="Yuan L."/>
        </authorList>
    </citation>
    <scope>NUCLEOTIDE SEQUENCE [LARGE SCALE GENOMIC DNA]</scope>
    <source>
        <strain evidence="23">ZHUSHIDOU_FW_LH</strain>
        <tissue evidence="23">Leaf</tissue>
    </source>
</reference>
<evidence type="ECO:0000256" key="3">
    <source>
        <dbReference type="ARBA" id="ARBA00006873"/>
    </source>
</evidence>
<keyword evidence="15" id="KW-0376">Hydrogen peroxide</keyword>
<feature type="signal peptide" evidence="21">
    <location>
        <begin position="1"/>
        <end position="25"/>
    </location>
</feature>
<feature type="disulfide bond" evidence="20">
    <location>
        <begin position="199"/>
        <end position="232"/>
    </location>
</feature>
<comment type="cofactor">
    <cofactor evidence="18">
        <name>Ca(2+)</name>
        <dbReference type="ChEBI" id="CHEBI:29108"/>
    </cofactor>
    <text evidence="18">Binds 2 calcium ions per subunit.</text>
</comment>
<comment type="similarity">
    <text evidence="3">Belongs to the peroxidase family. Ascorbate peroxidase subfamily.</text>
</comment>
<dbReference type="PRINTS" id="PR00458">
    <property type="entry name" value="PEROXIDASE"/>
</dbReference>
<evidence type="ECO:0000256" key="11">
    <source>
        <dbReference type="ARBA" id="ARBA00023002"/>
    </source>
</evidence>
<dbReference type="PROSITE" id="PS00436">
    <property type="entry name" value="PEROXIDASE_2"/>
    <property type="match status" value="1"/>
</dbReference>
<evidence type="ECO:0000256" key="2">
    <source>
        <dbReference type="ARBA" id="ARBA00002322"/>
    </source>
</evidence>
<dbReference type="InterPro" id="IPR019793">
    <property type="entry name" value="Peroxidases_heam-ligand_BS"/>
</dbReference>
<evidence type="ECO:0000256" key="7">
    <source>
        <dbReference type="ARBA" id="ARBA00022617"/>
    </source>
</evidence>
<dbReference type="Gene3D" id="1.10.420.10">
    <property type="entry name" value="Peroxidase, domain 2"/>
    <property type="match status" value="1"/>
</dbReference>
<evidence type="ECO:0000256" key="1">
    <source>
        <dbReference type="ARBA" id="ARBA00000189"/>
    </source>
</evidence>
<feature type="active site" description="Proton acceptor" evidence="16">
    <location>
        <position position="67"/>
    </location>
</feature>
<keyword evidence="14" id="KW-0325">Glycoprotein</keyword>
<dbReference type="FunFam" id="1.10.520.10:FF:000001">
    <property type="entry name" value="Peroxidase"/>
    <property type="match status" value="1"/>
</dbReference>
<feature type="binding site" description="axial binding residue" evidence="18">
    <location>
        <position position="192"/>
    </location>
    <ligand>
        <name>heme b</name>
        <dbReference type="ChEBI" id="CHEBI:60344"/>
    </ligand>
    <ligandPart>
        <name>Fe</name>
        <dbReference type="ChEBI" id="CHEBI:18248"/>
    </ligandPart>
</feature>
<dbReference type="GO" id="GO:0140825">
    <property type="term" value="F:lactoperoxidase activity"/>
    <property type="evidence" value="ECO:0007669"/>
    <property type="project" value="UniProtKB-EC"/>
</dbReference>
<dbReference type="InterPro" id="IPR010255">
    <property type="entry name" value="Haem_peroxidase_sf"/>
</dbReference>
<feature type="binding site" evidence="18">
    <location>
        <position position="71"/>
    </location>
    <ligand>
        <name>Ca(2+)</name>
        <dbReference type="ChEBI" id="CHEBI:29108"/>
        <label>1</label>
    </ligand>
</feature>
<feature type="disulfide bond" evidence="20">
    <location>
        <begin position="69"/>
        <end position="74"/>
    </location>
</feature>
<keyword evidence="7" id="KW-0349">Heme</keyword>
<dbReference type="CDD" id="cd00693">
    <property type="entry name" value="secretory_peroxidase"/>
    <property type="match status" value="1"/>
</dbReference>
<comment type="cofactor">
    <cofactor evidence="18">
        <name>heme b</name>
        <dbReference type="ChEBI" id="CHEBI:60344"/>
    </cofactor>
    <text evidence="18">Binds 1 heme b (iron(II)-protoporphyrin IX) group per subunit.</text>
</comment>
<feature type="disulfide bond" evidence="20">
    <location>
        <begin position="36"/>
        <end position="114"/>
    </location>
</feature>
<dbReference type="PROSITE" id="PS50873">
    <property type="entry name" value="PEROXIDASE_4"/>
    <property type="match status" value="1"/>
</dbReference>
<feature type="binding site" evidence="18">
    <location>
        <position position="73"/>
    </location>
    <ligand>
        <name>Ca(2+)</name>
        <dbReference type="ChEBI" id="CHEBI:29108"/>
        <label>1</label>
    </ligand>
</feature>
<keyword evidence="24" id="KW-1185">Reference proteome</keyword>
<name>A0AAN9I5I4_CROPI</name>
<keyword evidence="12 18" id="KW-0408">Iron</keyword>
<feature type="binding site" evidence="18">
    <location>
        <position position="68"/>
    </location>
    <ligand>
        <name>Ca(2+)</name>
        <dbReference type="ChEBI" id="CHEBI:29108"/>
        <label>1</label>
    </ligand>
</feature>
<keyword evidence="13 20" id="KW-1015">Disulfide bond</keyword>
<evidence type="ECO:0000256" key="9">
    <source>
        <dbReference type="ARBA" id="ARBA00022729"/>
    </source>
</evidence>
<evidence type="ECO:0000256" key="20">
    <source>
        <dbReference type="PIRSR" id="PIRSR600823-5"/>
    </source>
</evidence>
<evidence type="ECO:0000256" key="16">
    <source>
        <dbReference type="PIRSR" id="PIRSR600823-1"/>
    </source>
</evidence>
<evidence type="ECO:0000256" key="10">
    <source>
        <dbReference type="ARBA" id="ARBA00022837"/>
    </source>
</evidence>
<evidence type="ECO:0000256" key="12">
    <source>
        <dbReference type="ARBA" id="ARBA00023004"/>
    </source>
</evidence>
<keyword evidence="10 18" id="KW-0106">Calcium</keyword>
<evidence type="ECO:0000259" key="22">
    <source>
        <dbReference type="PROSITE" id="PS50873"/>
    </source>
</evidence>
<dbReference type="InterPro" id="IPR033905">
    <property type="entry name" value="Secretory_peroxidase"/>
</dbReference>
<evidence type="ECO:0000256" key="15">
    <source>
        <dbReference type="ARBA" id="ARBA00023324"/>
    </source>
</evidence>
<protein>
    <recommendedName>
        <fullName evidence="4">peroxidase</fullName>
        <ecNumber evidence="4">1.11.1.7</ecNumber>
    </recommendedName>
</protein>
<feature type="binding site" evidence="18">
    <location>
        <position position="75"/>
    </location>
    <ligand>
        <name>Ca(2+)</name>
        <dbReference type="ChEBI" id="CHEBI:29108"/>
        <label>1</label>
    </ligand>
</feature>
<dbReference type="GO" id="GO:0046872">
    <property type="term" value="F:metal ion binding"/>
    <property type="evidence" value="ECO:0007669"/>
    <property type="project" value="UniProtKB-KW"/>
</dbReference>
<evidence type="ECO:0000256" key="21">
    <source>
        <dbReference type="SAM" id="SignalP"/>
    </source>
</evidence>
<feature type="binding site" evidence="18">
    <location>
        <position position="245"/>
    </location>
    <ligand>
        <name>Ca(2+)</name>
        <dbReference type="ChEBI" id="CHEBI:29108"/>
        <label>2</label>
    </ligand>
</feature>
<comment type="catalytic activity">
    <reaction evidence="1">
        <text>2 a phenolic donor + H2O2 = 2 a phenolic radical donor + 2 H2O</text>
        <dbReference type="Rhea" id="RHEA:56136"/>
        <dbReference type="ChEBI" id="CHEBI:15377"/>
        <dbReference type="ChEBI" id="CHEBI:16240"/>
        <dbReference type="ChEBI" id="CHEBI:139520"/>
        <dbReference type="ChEBI" id="CHEBI:139521"/>
        <dbReference type="EC" id="1.11.1.7"/>
    </reaction>
</comment>
<dbReference type="GO" id="GO:0042744">
    <property type="term" value="P:hydrogen peroxide catabolic process"/>
    <property type="evidence" value="ECO:0007669"/>
    <property type="project" value="UniProtKB-KW"/>
</dbReference>
<organism evidence="23 24">
    <name type="scientific">Crotalaria pallida</name>
    <name type="common">Smooth rattlebox</name>
    <name type="synonym">Crotalaria striata</name>
    <dbReference type="NCBI Taxonomy" id="3830"/>
    <lineage>
        <taxon>Eukaryota</taxon>
        <taxon>Viridiplantae</taxon>
        <taxon>Streptophyta</taxon>
        <taxon>Embryophyta</taxon>
        <taxon>Tracheophyta</taxon>
        <taxon>Spermatophyta</taxon>
        <taxon>Magnoliopsida</taxon>
        <taxon>eudicotyledons</taxon>
        <taxon>Gunneridae</taxon>
        <taxon>Pentapetalae</taxon>
        <taxon>rosids</taxon>
        <taxon>fabids</taxon>
        <taxon>Fabales</taxon>
        <taxon>Fabaceae</taxon>
        <taxon>Papilionoideae</taxon>
        <taxon>50 kb inversion clade</taxon>
        <taxon>genistoids sensu lato</taxon>
        <taxon>core genistoids</taxon>
        <taxon>Crotalarieae</taxon>
        <taxon>Crotalaria</taxon>
    </lineage>
</organism>
<dbReference type="PANTHER" id="PTHR31235">
    <property type="entry name" value="PEROXIDASE 25-RELATED"/>
    <property type="match status" value="1"/>
</dbReference>
<evidence type="ECO:0000256" key="17">
    <source>
        <dbReference type="PIRSR" id="PIRSR600823-2"/>
    </source>
</evidence>
<feature type="domain" description="Plant heme peroxidase family profile" evidence="22">
    <location>
        <begin position="26"/>
        <end position="326"/>
    </location>
</feature>
<keyword evidence="5" id="KW-0964">Secreted</keyword>
<dbReference type="SUPFAM" id="SSF48113">
    <property type="entry name" value="Heme-dependent peroxidases"/>
    <property type="match status" value="1"/>
</dbReference>
<evidence type="ECO:0000256" key="13">
    <source>
        <dbReference type="ARBA" id="ARBA00023157"/>
    </source>
</evidence>
<feature type="site" description="Transition state stabilizer" evidence="19">
    <location>
        <position position="63"/>
    </location>
</feature>
<accession>A0AAN9I5I4</accession>
<evidence type="ECO:0000256" key="14">
    <source>
        <dbReference type="ARBA" id="ARBA00023180"/>
    </source>
</evidence>
<keyword evidence="8 18" id="KW-0479">Metal-binding</keyword>
<feature type="binding site" evidence="17">
    <location>
        <position position="162"/>
    </location>
    <ligand>
        <name>substrate</name>
    </ligand>
</feature>
<dbReference type="InterPro" id="IPR002016">
    <property type="entry name" value="Haem_peroxidase"/>
</dbReference>
<keyword evidence="6" id="KW-0575">Peroxidase</keyword>
<dbReference type="InterPro" id="IPR019794">
    <property type="entry name" value="Peroxidases_AS"/>
</dbReference>
<evidence type="ECO:0000256" key="6">
    <source>
        <dbReference type="ARBA" id="ARBA00022559"/>
    </source>
</evidence>
<comment type="caution">
    <text evidence="23">The sequence shown here is derived from an EMBL/GenBank/DDBJ whole genome shotgun (WGS) entry which is preliminary data.</text>
</comment>
<proteinExistence type="inferred from homology"/>
<evidence type="ECO:0000256" key="18">
    <source>
        <dbReference type="PIRSR" id="PIRSR600823-3"/>
    </source>
</evidence>
<dbReference type="Pfam" id="PF00141">
    <property type="entry name" value="peroxidase"/>
    <property type="match status" value="1"/>
</dbReference>
<dbReference type="EC" id="1.11.1.7" evidence="4"/>
<dbReference type="PROSITE" id="PS00435">
    <property type="entry name" value="PEROXIDASE_1"/>
    <property type="match status" value="1"/>
</dbReference>
<feature type="chain" id="PRO_5042831350" description="peroxidase" evidence="21">
    <location>
        <begin position="26"/>
        <end position="474"/>
    </location>
</feature>
<evidence type="ECO:0000313" key="23">
    <source>
        <dbReference type="EMBL" id="KAK7261071.1"/>
    </source>
</evidence>
<evidence type="ECO:0000313" key="24">
    <source>
        <dbReference type="Proteomes" id="UP001372338"/>
    </source>
</evidence>
<keyword evidence="9 21" id="KW-0732">Signal</keyword>
<gene>
    <name evidence="23" type="ORF">RIF29_27375</name>
</gene>
<comment type="function">
    <text evidence="2">Removal of H(2)O(2), oxidation of toxic reductants, biosynthesis and degradation of lignin, suberization, auxin catabolism, response to environmental stresses such as wounding, pathogen attack and oxidative stress. These functions might be dependent on each isozyme/isoform in each plant tissue.</text>
</comment>
<dbReference type="Gene3D" id="1.10.520.10">
    <property type="match status" value="1"/>
</dbReference>
<dbReference type="PRINTS" id="PR00461">
    <property type="entry name" value="PLPEROXIDASE"/>
</dbReference>
<dbReference type="InterPro" id="IPR000823">
    <property type="entry name" value="Peroxidase_pln"/>
</dbReference>
<evidence type="ECO:0000256" key="4">
    <source>
        <dbReference type="ARBA" id="ARBA00012313"/>
    </source>
</evidence>
<feature type="binding site" evidence="18">
    <location>
        <position position="253"/>
    </location>
    <ligand>
        <name>Ca(2+)</name>
        <dbReference type="ChEBI" id="CHEBI:29108"/>
        <label>2</label>
    </ligand>
</feature>
<evidence type="ECO:0000256" key="8">
    <source>
        <dbReference type="ARBA" id="ARBA00022723"/>
    </source>
</evidence>
<dbReference type="FunFam" id="1.10.420.10:FF:000008">
    <property type="entry name" value="Peroxidase"/>
    <property type="match status" value="1"/>
</dbReference>
<evidence type="ECO:0000256" key="19">
    <source>
        <dbReference type="PIRSR" id="PIRSR600823-4"/>
    </source>
</evidence>